<accession>A0A4Q2RHG9</accession>
<protein>
    <recommendedName>
        <fullName evidence="4">BrnT family toxin</fullName>
    </recommendedName>
</protein>
<gene>
    <name evidence="2" type="ORF">D3272_08100</name>
</gene>
<dbReference type="Gene3D" id="3.10.450.530">
    <property type="entry name" value="Ribonuclease toxin, BrnT, of type II toxin-antitoxin system"/>
    <property type="match status" value="1"/>
</dbReference>
<name>A0A4Q2RHG9_9HYPH</name>
<reference evidence="2 3" key="1">
    <citation type="submission" date="2018-09" db="EMBL/GenBank/DDBJ databases">
        <authorList>
            <person name="Grouzdev D.S."/>
            <person name="Krutkina M.S."/>
        </authorList>
    </citation>
    <scope>NUCLEOTIDE SEQUENCE [LARGE SCALE GENOMIC DNA]</scope>
    <source>
        <strain evidence="2 3">RmlP001</strain>
    </source>
</reference>
<feature type="region of interest" description="Disordered" evidence="1">
    <location>
        <begin position="91"/>
        <end position="120"/>
    </location>
</feature>
<comment type="caution">
    <text evidence="2">The sequence shown here is derived from an EMBL/GenBank/DDBJ whole genome shotgun (WGS) entry which is preliminary data.</text>
</comment>
<reference evidence="2 3" key="2">
    <citation type="submission" date="2019-02" db="EMBL/GenBank/DDBJ databases">
        <title>'Lichenibacterium ramalinii' gen. nov. sp. nov., 'Lichenibacterium minor' gen. nov. sp. nov.</title>
        <authorList>
            <person name="Pankratov T."/>
        </authorList>
    </citation>
    <scope>NUCLEOTIDE SEQUENCE [LARGE SCALE GENOMIC DNA]</scope>
    <source>
        <strain evidence="2 3">RmlP001</strain>
    </source>
</reference>
<evidence type="ECO:0000256" key="1">
    <source>
        <dbReference type="SAM" id="MobiDB-lite"/>
    </source>
</evidence>
<dbReference type="Proteomes" id="UP000289411">
    <property type="component" value="Unassembled WGS sequence"/>
</dbReference>
<dbReference type="AlphaFoldDB" id="A0A4Q2RHG9"/>
<organism evidence="2 3">
    <name type="scientific">Lichenibacterium ramalinae</name>
    <dbReference type="NCBI Taxonomy" id="2316527"/>
    <lineage>
        <taxon>Bacteria</taxon>
        <taxon>Pseudomonadati</taxon>
        <taxon>Pseudomonadota</taxon>
        <taxon>Alphaproteobacteria</taxon>
        <taxon>Hyphomicrobiales</taxon>
        <taxon>Lichenihabitantaceae</taxon>
        <taxon>Lichenibacterium</taxon>
    </lineage>
</organism>
<evidence type="ECO:0000313" key="3">
    <source>
        <dbReference type="Proteomes" id="UP000289411"/>
    </source>
</evidence>
<evidence type="ECO:0000313" key="2">
    <source>
        <dbReference type="EMBL" id="RYB06162.1"/>
    </source>
</evidence>
<dbReference type="InterPro" id="IPR038573">
    <property type="entry name" value="BrnT_sf"/>
</dbReference>
<dbReference type="OrthoDB" id="839663at2"/>
<keyword evidence="3" id="KW-1185">Reference proteome</keyword>
<dbReference type="EMBL" id="QYBC01000005">
    <property type="protein sequence ID" value="RYB06162.1"/>
    <property type="molecule type" value="Genomic_DNA"/>
</dbReference>
<sequence length="120" mass="13502">MHFTWDEAKREANLRKHGLDFADFGASFDRATALAIPTRASATGRYRDMLIGRWEHSLVVVVVVSPLGREALSLVSIRPARRQERDLYAQFKAPGPLRSEPALHARGLGRRGRQPRTEPS</sequence>
<dbReference type="InterPro" id="IPR007460">
    <property type="entry name" value="BrnT_toxin"/>
</dbReference>
<dbReference type="Pfam" id="PF04365">
    <property type="entry name" value="BrnT_toxin"/>
    <property type="match status" value="1"/>
</dbReference>
<evidence type="ECO:0008006" key="4">
    <source>
        <dbReference type="Google" id="ProtNLM"/>
    </source>
</evidence>
<proteinExistence type="predicted"/>